<evidence type="ECO:0000313" key="1">
    <source>
        <dbReference type="EMBL" id="GBP34701.1"/>
    </source>
</evidence>
<dbReference type="EMBL" id="BGZK01000292">
    <property type="protein sequence ID" value="GBP34701.1"/>
    <property type="molecule type" value="Genomic_DNA"/>
</dbReference>
<reference evidence="1 2" key="1">
    <citation type="journal article" date="2019" name="Commun. Biol.">
        <title>The bagworm genome reveals a unique fibroin gene that provides high tensile strength.</title>
        <authorList>
            <person name="Kono N."/>
            <person name="Nakamura H."/>
            <person name="Ohtoshi R."/>
            <person name="Tomita M."/>
            <person name="Numata K."/>
            <person name="Arakawa K."/>
        </authorList>
    </citation>
    <scope>NUCLEOTIDE SEQUENCE [LARGE SCALE GENOMIC DNA]</scope>
</reference>
<proteinExistence type="predicted"/>
<comment type="caution">
    <text evidence="1">The sequence shown here is derived from an EMBL/GenBank/DDBJ whole genome shotgun (WGS) entry which is preliminary data.</text>
</comment>
<keyword evidence="2" id="KW-1185">Reference proteome</keyword>
<dbReference type="Proteomes" id="UP000299102">
    <property type="component" value="Unassembled WGS sequence"/>
</dbReference>
<name>A0A4C1V794_EUMVA</name>
<gene>
    <name evidence="1" type="ORF">EVAR_31570_1</name>
</gene>
<protein>
    <submittedName>
        <fullName evidence="1">Uncharacterized protein</fullName>
    </submittedName>
</protein>
<accession>A0A4C1V794</accession>
<evidence type="ECO:0000313" key="2">
    <source>
        <dbReference type="Proteomes" id="UP000299102"/>
    </source>
</evidence>
<sequence>MSIHLDRPKRRPRWHVHWRFASSRWPHQIFSAFRVKRVEIMQQAAARDWPYADWARPAAMNTRVFRPGSAAALYGTTGIKLWI</sequence>
<organism evidence="1 2">
    <name type="scientific">Eumeta variegata</name>
    <name type="common">Bagworm moth</name>
    <name type="synonym">Eumeta japonica</name>
    <dbReference type="NCBI Taxonomy" id="151549"/>
    <lineage>
        <taxon>Eukaryota</taxon>
        <taxon>Metazoa</taxon>
        <taxon>Ecdysozoa</taxon>
        <taxon>Arthropoda</taxon>
        <taxon>Hexapoda</taxon>
        <taxon>Insecta</taxon>
        <taxon>Pterygota</taxon>
        <taxon>Neoptera</taxon>
        <taxon>Endopterygota</taxon>
        <taxon>Lepidoptera</taxon>
        <taxon>Glossata</taxon>
        <taxon>Ditrysia</taxon>
        <taxon>Tineoidea</taxon>
        <taxon>Psychidae</taxon>
        <taxon>Oiketicinae</taxon>
        <taxon>Eumeta</taxon>
    </lineage>
</organism>
<dbReference type="AlphaFoldDB" id="A0A4C1V794"/>